<dbReference type="PANTHER" id="PTHR11660">
    <property type="entry name" value="SOLUTE CARRIER FAMILY 40 MEMBER"/>
    <property type="match status" value="1"/>
</dbReference>
<evidence type="ECO:0000256" key="4">
    <source>
        <dbReference type="ARBA" id="ARBA00022692"/>
    </source>
</evidence>
<keyword evidence="5 7" id="KW-1133">Transmembrane helix</keyword>
<reference evidence="9" key="2">
    <citation type="submission" date="2022-06" db="UniProtKB">
        <authorList>
            <consortium name="EnsemblMetazoa"/>
        </authorList>
    </citation>
    <scope>IDENTIFICATION</scope>
    <source>
        <strain evidence="9">DF5081</strain>
    </source>
</reference>
<sequence length="393" mass="43916">MLAVLFASFSRVASEIQRICFTKDWVVVISTAEKVKLEKVNSMLMAIDQSSSLILPVLTGRLLDSFPWEIVCGSIIAYNFASWIFEATILLRLYNTTEELKSKESEIKSDDELRGLKDIACNSVNLYFKQTSWMAGFGLTLLYMTVLGFDNLAASYGQRHGMSSEYIGYFRSFGSLLGLLGAVGFQFVASKVGLLWTVMIGLVWQNVFINTSGVAVLLPGSTMDVSGFLSNTTFSSWTQSVVNQIAQPETQDFVTVPYDQVSFSVTLFFIGISLARFGLWLADPAITQIQQETVPEHQRYAVFTVQTGFCEFFSIMKDIIVILLPFTSLFGLLTLGSCAFVFTGFMLNVFYHIKCGVSCHNKKMHMPKEADNEMSELPERQSLVEKTNGKLEE</sequence>
<evidence type="ECO:0000313" key="9">
    <source>
        <dbReference type="EnsemblMetazoa" id="CJA17140.1"/>
    </source>
</evidence>
<evidence type="ECO:0000313" key="10">
    <source>
        <dbReference type="Proteomes" id="UP000005237"/>
    </source>
</evidence>
<evidence type="ECO:0000256" key="2">
    <source>
        <dbReference type="ARBA" id="ARBA00006279"/>
    </source>
</evidence>
<evidence type="ECO:0000256" key="7">
    <source>
        <dbReference type="RuleBase" id="RU365065"/>
    </source>
</evidence>
<proteinExistence type="inferred from homology"/>
<evidence type="ECO:0000256" key="3">
    <source>
        <dbReference type="ARBA" id="ARBA00022448"/>
    </source>
</evidence>
<comment type="function">
    <text evidence="7">May be involved in iron transport and iron homeostasis.</text>
</comment>
<dbReference type="Gene3D" id="1.20.1250.20">
    <property type="entry name" value="MFS general substrate transporter like domains"/>
    <property type="match status" value="1"/>
</dbReference>
<protein>
    <recommendedName>
        <fullName evidence="7">Solute carrier family 40 member</fullName>
    </recommendedName>
</protein>
<dbReference type="Proteomes" id="UP000005237">
    <property type="component" value="Unassembled WGS sequence"/>
</dbReference>
<evidence type="ECO:0000256" key="5">
    <source>
        <dbReference type="ARBA" id="ARBA00022989"/>
    </source>
</evidence>
<dbReference type="AlphaFoldDB" id="A0A8R1I074"/>
<feature type="transmembrane region" description="Helical" evidence="7">
    <location>
        <begin position="319"/>
        <end position="351"/>
    </location>
</feature>
<evidence type="ECO:0000256" key="6">
    <source>
        <dbReference type="ARBA" id="ARBA00023136"/>
    </source>
</evidence>
<feature type="region of interest" description="Disordered" evidence="8">
    <location>
        <begin position="370"/>
        <end position="393"/>
    </location>
</feature>
<dbReference type="SUPFAM" id="SSF103473">
    <property type="entry name" value="MFS general substrate transporter"/>
    <property type="match status" value="1"/>
</dbReference>
<dbReference type="GO" id="GO:0005381">
    <property type="term" value="F:iron ion transmembrane transporter activity"/>
    <property type="evidence" value="ECO:0007669"/>
    <property type="project" value="UniProtKB-UniRule"/>
</dbReference>
<comment type="caution">
    <text evidence="7">Lacks conserved residue(s) required for the propagation of feature annotation.</text>
</comment>
<dbReference type="InterPro" id="IPR009716">
    <property type="entry name" value="Ferroportin-1"/>
</dbReference>
<comment type="subcellular location">
    <subcellularLocation>
        <location evidence="1 7">Membrane</location>
        <topology evidence="1 7">Multi-pass membrane protein</topology>
    </subcellularLocation>
</comment>
<dbReference type="Pfam" id="PF06963">
    <property type="entry name" value="FPN1"/>
    <property type="match status" value="1"/>
</dbReference>
<comment type="similarity">
    <text evidence="2 7">Belongs to the ferroportin (FP) (TC 2.A.100) family. SLC40A subfamily.</text>
</comment>
<accession>A0A8R1I074</accession>
<dbReference type="InterPro" id="IPR036259">
    <property type="entry name" value="MFS_trans_sf"/>
</dbReference>
<dbReference type="PANTHER" id="PTHR11660:SF57">
    <property type="entry name" value="SOLUTE CARRIER FAMILY 40 MEMBER"/>
    <property type="match status" value="1"/>
</dbReference>
<organism evidence="9 10">
    <name type="scientific">Caenorhabditis japonica</name>
    <dbReference type="NCBI Taxonomy" id="281687"/>
    <lineage>
        <taxon>Eukaryota</taxon>
        <taxon>Metazoa</taxon>
        <taxon>Ecdysozoa</taxon>
        <taxon>Nematoda</taxon>
        <taxon>Chromadorea</taxon>
        <taxon>Rhabditida</taxon>
        <taxon>Rhabditina</taxon>
        <taxon>Rhabditomorpha</taxon>
        <taxon>Rhabditoidea</taxon>
        <taxon>Rhabditidae</taxon>
        <taxon>Peloderinae</taxon>
        <taxon>Caenorhabditis</taxon>
    </lineage>
</organism>
<evidence type="ECO:0000256" key="8">
    <source>
        <dbReference type="SAM" id="MobiDB-lite"/>
    </source>
</evidence>
<keyword evidence="7" id="KW-0406">Ion transport</keyword>
<dbReference type="GO" id="GO:0016020">
    <property type="term" value="C:membrane"/>
    <property type="evidence" value="ECO:0007669"/>
    <property type="project" value="UniProtKB-SubCell"/>
</dbReference>
<feature type="transmembrane region" description="Helical" evidence="7">
    <location>
        <begin position="133"/>
        <end position="154"/>
    </location>
</feature>
<keyword evidence="10" id="KW-1185">Reference proteome</keyword>
<name>A0A8R1I074_CAEJA</name>
<reference evidence="10" key="1">
    <citation type="submission" date="2010-08" db="EMBL/GenBank/DDBJ databases">
        <authorList>
            <consortium name="Caenorhabditis japonica Sequencing Consortium"/>
            <person name="Wilson R.K."/>
        </authorList>
    </citation>
    <scope>NUCLEOTIDE SEQUENCE [LARGE SCALE GENOMIC DNA]</scope>
    <source>
        <strain evidence="10">DF5081</strain>
    </source>
</reference>
<keyword evidence="6 7" id="KW-0472">Membrane</keyword>
<dbReference type="EnsemblMetazoa" id="CJA17140.1">
    <property type="protein sequence ID" value="CJA17140.1"/>
    <property type="gene ID" value="WBGene00136344"/>
</dbReference>
<keyword evidence="4 7" id="KW-0812">Transmembrane</keyword>
<feature type="transmembrane region" description="Helical" evidence="7">
    <location>
        <begin position="166"/>
        <end position="188"/>
    </location>
</feature>
<keyword evidence="3 7" id="KW-0813">Transport</keyword>
<evidence type="ECO:0000256" key="1">
    <source>
        <dbReference type="ARBA" id="ARBA00004141"/>
    </source>
</evidence>